<evidence type="ECO:0000313" key="4">
    <source>
        <dbReference type="Proteomes" id="UP000223968"/>
    </source>
</evidence>
<dbReference type="AlphaFoldDB" id="A0A2B7Y4N3"/>
<name>A0A2B7Y4N3_9EURO</name>
<evidence type="ECO:0008006" key="5">
    <source>
        <dbReference type="Google" id="ProtNLM"/>
    </source>
</evidence>
<dbReference type="GO" id="GO:0005096">
    <property type="term" value="F:GTPase activator activity"/>
    <property type="evidence" value="ECO:0007669"/>
    <property type="project" value="TreeGrafter"/>
</dbReference>
<feature type="region of interest" description="Disordered" evidence="2">
    <location>
        <begin position="283"/>
        <end position="313"/>
    </location>
</feature>
<proteinExistence type="inferred from homology"/>
<reference evidence="3 4" key="1">
    <citation type="submission" date="2017-10" db="EMBL/GenBank/DDBJ databases">
        <title>Comparative genomics in systemic dimorphic fungi from Ajellomycetaceae.</title>
        <authorList>
            <person name="Munoz J.F."/>
            <person name="Mcewen J.G."/>
            <person name="Clay O.K."/>
            <person name="Cuomo C.A."/>
        </authorList>
    </citation>
    <scope>NUCLEOTIDE SEQUENCE [LARGE SCALE GENOMIC DNA]</scope>
    <source>
        <strain evidence="3 4">UAMH5409</strain>
    </source>
</reference>
<sequence length="527" mass="59034">MIKAIFYSKFDTQEGPKVVHQVPDGAIVPSPTAPPNQPPLVTFSDISFFVIPRQELCGNLIHVCSGGYRILGSPVCMTSPRYDRNEFIFNFCIVLAEDEEFGSFKSVVQKLAHLMCGLEEQSGFLSRDFSKGGEGKVHSLCETLMEDLNNYCECMIPIDELNTLNIKLFPIYPSPPLVKAWQVPLFTVRYEAFMDENWDLTMQRIVPYINGVNSVRIISALADTDFSLTCSAIRHLLYYGCVFLLDIFSFTAIYAPTAQFGSTIAVDEEMQRECARYVNTRFAPTPSATAPPTLAPPTPSLSSGSRNRPKAHDNDYLDHEEIWPVVGSSGASPRDSSIQRNSVVDGVGLIELYASLRQGKSVKQWYIEHTRELANIDLRRFITFGVIKGFLYRVHKYAYATGYPTQPTKHYRPPLTTSASSTLPRATRNSSTIGATDSGAGYLAARSRSSRELHGSYVDDEDGTVEDRDDGSEMGDDEEVVIDDRTLGKYLDGTHCFDQICTELEISEKELTNRLKRYPFEVQIIDR</sequence>
<dbReference type="GO" id="GO:0005774">
    <property type="term" value="C:vacuolar membrane"/>
    <property type="evidence" value="ECO:0007669"/>
    <property type="project" value="TreeGrafter"/>
</dbReference>
<dbReference type="PANTHER" id="PTHR12991:SF10">
    <property type="entry name" value="GATOR COMPLEX PROTEIN NPRL2"/>
    <property type="match status" value="1"/>
</dbReference>
<protein>
    <recommendedName>
        <fullName evidence="5">Nitrogen permease regulator 2</fullName>
    </recommendedName>
</protein>
<gene>
    <name evidence="3" type="ORF">AJ79_00138</name>
</gene>
<feature type="region of interest" description="Disordered" evidence="2">
    <location>
        <begin position="409"/>
        <end position="438"/>
    </location>
</feature>
<evidence type="ECO:0000313" key="3">
    <source>
        <dbReference type="EMBL" id="PGH19104.1"/>
    </source>
</evidence>
<evidence type="ECO:0000256" key="1">
    <source>
        <dbReference type="ARBA" id="ARBA00008433"/>
    </source>
</evidence>
<dbReference type="Proteomes" id="UP000223968">
    <property type="component" value="Unassembled WGS sequence"/>
</dbReference>
<accession>A0A2B7Y4N3</accession>
<comment type="caution">
    <text evidence="3">The sequence shown here is derived from an EMBL/GenBank/DDBJ whole genome shotgun (WGS) entry which is preliminary data.</text>
</comment>
<dbReference type="EMBL" id="PDNB01000001">
    <property type="protein sequence ID" value="PGH19104.1"/>
    <property type="molecule type" value="Genomic_DNA"/>
</dbReference>
<organism evidence="3 4">
    <name type="scientific">Helicocarpus griseus UAMH5409</name>
    <dbReference type="NCBI Taxonomy" id="1447875"/>
    <lineage>
        <taxon>Eukaryota</taxon>
        <taxon>Fungi</taxon>
        <taxon>Dikarya</taxon>
        <taxon>Ascomycota</taxon>
        <taxon>Pezizomycotina</taxon>
        <taxon>Eurotiomycetes</taxon>
        <taxon>Eurotiomycetidae</taxon>
        <taxon>Onygenales</taxon>
        <taxon>Ajellomycetaceae</taxon>
        <taxon>Helicocarpus</taxon>
    </lineage>
</organism>
<feature type="compositionally biased region" description="Acidic residues" evidence="2">
    <location>
        <begin position="458"/>
        <end position="477"/>
    </location>
</feature>
<dbReference type="GO" id="GO:1990130">
    <property type="term" value="C:GATOR1 complex"/>
    <property type="evidence" value="ECO:0007669"/>
    <property type="project" value="TreeGrafter"/>
</dbReference>
<dbReference type="Pfam" id="PF06218">
    <property type="entry name" value="NPR2"/>
    <property type="match status" value="1"/>
</dbReference>
<dbReference type="GO" id="GO:0010508">
    <property type="term" value="P:positive regulation of autophagy"/>
    <property type="evidence" value="ECO:0007669"/>
    <property type="project" value="TreeGrafter"/>
</dbReference>
<evidence type="ECO:0000256" key="2">
    <source>
        <dbReference type="SAM" id="MobiDB-lite"/>
    </source>
</evidence>
<dbReference type="OrthoDB" id="338854at2759"/>
<feature type="compositionally biased region" description="Low complexity" evidence="2">
    <location>
        <begin position="283"/>
        <end position="292"/>
    </location>
</feature>
<dbReference type="STRING" id="1447875.A0A2B7Y4N3"/>
<feature type="region of interest" description="Disordered" evidence="2">
    <location>
        <begin position="452"/>
        <end position="477"/>
    </location>
</feature>
<comment type="similarity">
    <text evidence="1">Belongs to the NPR2 family.</text>
</comment>
<dbReference type="PANTHER" id="PTHR12991">
    <property type="entry name" value="NITROGEN PERMEASE REGULATOR 2/TUMOR SUPPRESSOR CANDIDATE 4"/>
    <property type="match status" value="1"/>
</dbReference>
<feature type="compositionally biased region" description="Polar residues" evidence="2">
    <location>
        <begin position="415"/>
        <end position="435"/>
    </location>
</feature>
<dbReference type="GO" id="GO:1904262">
    <property type="term" value="P:negative regulation of TORC1 signaling"/>
    <property type="evidence" value="ECO:0007669"/>
    <property type="project" value="TreeGrafter"/>
</dbReference>
<keyword evidence="4" id="KW-1185">Reference proteome</keyword>
<dbReference type="InterPro" id="IPR009348">
    <property type="entry name" value="NPR2-like"/>
</dbReference>